<dbReference type="eggNOG" id="ENOG502RM0S">
    <property type="taxonomic scope" value="Eukaryota"/>
</dbReference>
<dbReference type="Proteomes" id="UP000007304">
    <property type="component" value="Unassembled WGS sequence"/>
</dbReference>
<evidence type="ECO:0000256" key="1">
    <source>
        <dbReference type="SAM" id="MobiDB-lite"/>
    </source>
</evidence>
<sequence length="618" mass="69166">MATAGLRPDEQGSTSTTADSTGNEAAWKAGKARRQQISQILRSNWIGAQRSLLGSLNEFRHWPPQEVRDLFDKHMPPIKEGNDNGDEARKLYPLGPLYRTVAQDSKSRWKGLAAKVAMVGAVDALAIPFSPLLLLASKEERKKTLQYMADLNVGVISSSFFVKADVRLLEEAAQSGKALCVNRWGTFRIMDSGYMAISHVWAETMALEYHDEKTEQDERGLNMHHFIRIMDVVRRCGSGSEWVWFDLLAIPKGHDAATKVLKTKLINNLRHVYANATAIVVLDSLTLQLNCAGDPLITAAVLSCGMWLSRVWTYQEAKLAQKLKIVTATHVVDFEDMVTALSTAQSRDEDRWHQIYLTFQRLVPLHQQGISLADIALSCDHRSCENEVDYARGFFALLGLEWKPHYTYEDGMLEILRSQPRHAARIAAMHGPRGLPAPYSWAPKYLARLEGRIYGDLDAQLGSLVGHWYTIVVKRVVTKFVPEGYDRWVCDLVVGEVYDDDDGSHGSASEQGNTDSKREVEAQIQIEFYPSHWTPALETWLNETIPNGKARLLCGEPLDFNYRDTADQHARIVLVATSTVGPVADLNLSDWGTVAGSAVVNSTHLGGVRETRLRWLLE</sequence>
<dbReference type="VEuPathDB" id="FungiDB:HMPREF1120_00501"/>
<protein>
    <recommendedName>
        <fullName evidence="2">Heterokaryon incompatibility domain-containing protein</fullName>
    </recommendedName>
</protein>
<reference evidence="3" key="1">
    <citation type="submission" date="2011-07" db="EMBL/GenBank/DDBJ databases">
        <title>The Genome Sequence of Exophiala (Wangiella) dermatitidis NIH/UT8656.</title>
        <authorList>
            <consortium name="The Broad Institute Genome Sequencing Platform"/>
            <person name="Cuomo C."/>
            <person name="Wang Z."/>
            <person name="Hunicke-Smith S."/>
            <person name="Szanislo P.J."/>
            <person name="Earl A."/>
            <person name="Young S.K."/>
            <person name="Zeng Q."/>
            <person name="Gargeya S."/>
            <person name="Fitzgerald M."/>
            <person name="Haas B."/>
            <person name="Abouelleil A."/>
            <person name="Alvarado L."/>
            <person name="Arachchi H.M."/>
            <person name="Berlin A."/>
            <person name="Brown A."/>
            <person name="Chapman S.B."/>
            <person name="Chen Z."/>
            <person name="Dunbar C."/>
            <person name="Freedman E."/>
            <person name="Gearin G."/>
            <person name="Gellesch M."/>
            <person name="Goldberg J."/>
            <person name="Griggs A."/>
            <person name="Gujja S."/>
            <person name="Heiman D."/>
            <person name="Howarth C."/>
            <person name="Larson L."/>
            <person name="Lui A."/>
            <person name="MacDonald P.J.P."/>
            <person name="Montmayeur A."/>
            <person name="Murphy C."/>
            <person name="Neiman D."/>
            <person name="Pearson M."/>
            <person name="Priest M."/>
            <person name="Roberts A."/>
            <person name="Saif S."/>
            <person name="Shea T."/>
            <person name="Shenoy N."/>
            <person name="Sisk P."/>
            <person name="Stolte C."/>
            <person name="Sykes S."/>
            <person name="Wortman J."/>
            <person name="Nusbaum C."/>
            <person name="Birren B."/>
        </authorList>
    </citation>
    <scope>NUCLEOTIDE SEQUENCE</scope>
    <source>
        <strain evidence="3">NIH/UT8656</strain>
    </source>
</reference>
<dbReference type="InParanoid" id="H6BNV2"/>
<dbReference type="AlphaFoldDB" id="H6BNV2"/>
<evidence type="ECO:0000313" key="3">
    <source>
        <dbReference type="EMBL" id="EHY52287.1"/>
    </source>
</evidence>
<evidence type="ECO:0000259" key="2">
    <source>
        <dbReference type="Pfam" id="PF06985"/>
    </source>
</evidence>
<dbReference type="HOGENOM" id="CLU_486641_0_0_1"/>
<dbReference type="InterPro" id="IPR010730">
    <property type="entry name" value="HET"/>
</dbReference>
<dbReference type="PANTHER" id="PTHR39596">
    <property type="match status" value="1"/>
</dbReference>
<feature type="compositionally biased region" description="Polar residues" evidence="1">
    <location>
        <begin position="11"/>
        <end position="23"/>
    </location>
</feature>
<name>H6BNV2_EXODN</name>
<accession>H6BNV2</accession>
<dbReference type="PANTHER" id="PTHR39596:SF4">
    <property type="entry name" value="HET DOMAIN PROTEIN (AFU_ORTHOLOGUE AFUA_3G03140)-RELATED"/>
    <property type="match status" value="1"/>
</dbReference>
<dbReference type="Pfam" id="PF06985">
    <property type="entry name" value="HET"/>
    <property type="match status" value="1"/>
</dbReference>
<proteinExistence type="predicted"/>
<feature type="domain" description="Heterokaryon incompatibility" evidence="2">
    <location>
        <begin position="194"/>
        <end position="281"/>
    </location>
</feature>
<organism evidence="3 4">
    <name type="scientific">Exophiala dermatitidis (strain ATCC 34100 / CBS 525.76 / NIH/UT8656)</name>
    <name type="common">Black yeast</name>
    <name type="synonym">Wangiella dermatitidis</name>
    <dbReference type="NCBI Taxonomy" id="858893"/>
    <lineage>
        <taxon>Eukaryota</taxon>
        <taxon>Fungi</taxon>
        <taxon>Dikarya</taxon>
        <taxon>Ascomycota</taxon>
        <taxon>Pezizomycotina</taxon>
        <taxon>Eurotiomycetes</taxon>
        <taxon>Chaetothyriomycetidae</taxon>
        <taxon>Chaetothyriales</taxon>
        <taxon>Herpotrichiellaceae</taxon>
        <taxon>Exophiala</taxon>
    </lineage>
</organism>
<gene>
    <name evidence="3" type="ORF">HMPREF1120_00501</name>
</gene>
<dbReference type="GeneID" id="20305140"/>
<dbReference type="RefSeq" id="XP_009152748.1">
    <property type="nucleotide sequence ID" value="XM_009154500.1"/>
</dbReference>
<dbReference type="EMBL" id="JH226130">
    <property type="protein sequence ID" value="EHY52287.1"/>
    <property type="molecule type" value="Genomic_DNA"/>
</dbReference>
<feature type="region of interest" description="Disordered" evidence="1">
    <location>
        <begin position="1"/>
        <end position="29"/>
    </location>
</feature>
<dbReference type="OMA" id="WHKERIT"/>
<keyword evidence="4" id="KW-1185">Reference proteome</keyword>
<evidence type="ECO:0000313" key="4">
    <source>
        <dbReference type="Proteomes" id="UP000007304"/>
    </source>
</evidence>